<name>A0A9W9UDH6_PENBR</name>
<evidence type="ECO:0000313" key="7">
    <source>
        <dbReference type="EMBL" id="KAJ5334975.1"/>
    </source>
</evidence>
<evidence type="ECO:0000259" key="5">
    <source>
        <dbReference type="Pfam" id="PF22939"/>
    </source>
</evidence>
<proteinExistence type="predicted"/>
<dbReference type="SUPFAM" id="SSF52540">
    <property type="entry name" value="P-loop containing nucleoside triphosphate hydrolases"/>
    <property type="match status" value="1"/>
</dbReference>
<dbReference type="Gene3D" id="3.40.50.300">
    <property type="entry name" value="P-loop containing nucleotide triphosphate hydrolases"/>
    <property type="match status" value="1"/>
</dbReference>
<evidence type="ECO:0000256" key="2">
    <source>
        <dbReference type="ARBA" id="ARBA00023043"/>
    </source>
</evidence>
<dbReference type="Gene3D" id="1.25.40.20">
    <property type="entry name" value="Ankyrin repeat-containing domain"/>
    <property type="match status" value="7"/>
</dbReference>
<reference evidence="7" key="2">
    <citation type="journal article" date="2023" name="IMA Fungus">
        <title>Comparative genomic study of the Penicillium genus elucidates a diverse pangenome and 15 lateral gene transfer events.</title>
        <authorList>
            <person name="Petersen C."/>
            <person name="Sorensen T."/>
            <person name="Nielsen M.R."/>
            <person name="Sondergaard T.E."/>
            <person name="Sorensen J.L."/>
            <person name="Fitzpatrick D.A."/>
            <person name="Frisvad J.C."/>
            <person name="Nielsen K.L."/>
        </authorList>
    </citation>
    <scope>NUCLEOTIDE SEQUENCE</scope>
    <source>
        <strain evidence="7">IBT 35673</strain>
    </source>
</reference>
<dbReference type="InterPro" id="IPR002110">
    <property type="entry name" value="Ankyrin_rpt"/>
</dbReference>
<keyword evidence="2 3" id="KW-0040">ANK repeat</keyword>
<dbReference type="Pfam" id="PF12796">
    <property type="entry name" value="Ank_2"/>
    <property type="match status" value="3"/>
</dbReference>
<feature type="domain" description="GPI inositol-deacylase winged helix" evidence="5">
    <location>
        <begin position="328"/>
        <end position="403"/>
    </location>
</feature>
<gene>
    <name evidence="7" type="ORF">N7452_007378</name>
</gene>
<dbReference type="EMBL" id="JAPZBQ010000004">
    <property type="protein sequence ID" value="KAJ5334975.1"/>
    <property type="molecule type" value="Genomic_DNA"/>
</dbReference>
<feature type="compositionally biased region" description="Polar residues" evidence="4">
    <location>
        <begin position="1"/>
        <end position="11"/>
    </location>
</feature>
<dbReference type="InterPro" id="IPR027417">
    <property type="entry name" value="P-loop_NTPase"/>
</dbReference>
<organism evidence="7 8">
    <name type="scientific">Penicillium brevicompactum</name>
    <dbReference type="NCBI Taxonomy" id="5074"/>
    <lineage>
        <taxon>Eukaryota</taxon>
        <taxon>Fungi</taxon>
        <taxon>Dikarya</taxon>
        <taxon>Ascomycota</taxon>
        <taxon>Pezizomycotina</taxon>
        <taxon>Eurotiomycetes</taxon>
        <taxon>Eurotiomycetidae</taxon>
        <taxon>Eurotiales</taxon>
        <taxon>Aspergillaceae</taxon>
        <taxon>Penicillium</taxon>
    </lineage>
</organism>
<accession>A0A9W9UDH6</accession>
<dbReference type="Pfam" id="PF00023">
    <property type="entry name" value="Ank"/>
    <property type="match status" value="1"/>
</dbReference>
<feature type="region of interest" description="Disordered" evidence="4">
    <location>
        <begin position="1"/>
        <end position="26"/>
    </location>
</feature>
<comment type="caution">
    <text evidence="7">The sequence shown here is derived from an EMBL/GenBank/DDBJ whole genome shotgun (WGS) entry which is preliminary data.</text>
</comment>
<dbReference type="Proteomes" id="UP001147695">
    <property type="component" value="Unassembled WGS sequence"/>
</dbReference>
<protein>
    <recommendedName>
        <fullName evidence="9">NACHT domain-containing protein</fullName>
    </recommendedName>
</protein>
<evidence type="ECO:0000256" key="4">
    <source>
        <dbReference type="SAM" id="MobiDB-lite"/>
    </source>
</evidence>
<dbReference type="PROSITE" id="PS50088">
    <property type="entry name" value="ANK_REPEAT"/>
    <property type="match status" value="4"/>
</dbReference>
<feature type="repeat" description="ANK" evidence="3">
    <location>
        <begin position="1637"/>
        <end position="1671"/>
    </location>
</feature>
<evidence type="ECO:0000256" key="3">
    <source>
        <dbReference type="PROSITE-ProRule" id="PRU00023"/>
    </source>
</evidence>
<feature type="repeat" description="ANK" evidence="3">
    <location>
        <begin position="555"/>
        <end position="587"/>
    </location>
</feature>
<keyword evidence="1" id="KW-0677">Repeat</keyword>
<evidence type="ECO:0000256" key="1">
    <source>
        <dbReference type="ARBA" id="ARBA00022737"/>
    </source>
</evidence>
<dbReference type="PROSITE" id="PS50297">
    <property type="entry name" value="ANK_REP_REGION"/>
    <property type="match status" value="2"/>
</dbReference>
<dbReference type="InterPro" id="IPR056884">
    <property type="entry name" value="NPHP3-like_N"/>
</dbReference>
<sequence>MTHNSSDSPGQTAAVEDEKRTAPLSTESLQQIKVWLSPTDSDTPASEYKKHLNSHAAGTGEWILETEQYRQWSESKVGNLWIRGIPGCGKSVVAASFISRFRRLQDGPVLFFFFREIIQANRSPRSLMQDFCHEMLEYSPWLQSQLSQIKAQHSSVGAVPYEELWKCMATAMGSIGKVHCVVDALDEMEQGNDQFFQDLLDLGRQSSGSIKLIITSRQVPHVEKHLKGTSLVDLRLDRRNVDRDIAVYITQRLVDADLELPDEKIEEVKQTICDRGQGLFLYSRLMLDQLLLHPESMSINIKNLPDGLGDMYTELLRDHAVRSGTSTKFQQFILQWITHSARPLRLLELAVMIDSLPDRCGLSESQDAKLAIRTTCGPLLEVCEDGVIQIIHHSLTEFVLNRDVTHTQMSNHERSFSGFHAPTVHAMITKICVNYLSSGCLDGISTETKRPSEDDGWAVNKELALRFYFLRYAIVEWPFHASKAVEFDDGLLPFLENFCTDGNHSYEAWKKLWSYNTHGVLKKGSPLHIAAFCGIPAFARYLLLKGMNPDSGDFRNETPLMFAIERDHAEVITVLLEHGAKHDVCDEKDLVLYATKKNHAKSLQALIKGGVPIKTYLKSLPESEEKFPCDVLGGYVTSEGSRKLHTPFEFACYDGHLEAVQELMKHLDSLYLCNGFLHLASKAGKSKVVGALLEDEKVRGTINLRDSNGNTPLYLAAKQRDCETVKTLLEHGADVTLNSMNLNHPPEPKFKSANYHRDGLWPSYSPLHGLAFGMKSLVWFWPQKSTWVETLDLLLRSGCDVDVRDHRGRTPLFYWSRFPFARDRTEYMDFVTTILDRGANAALLDGQGSSPLHFPQLTSNIAEALVNSGADINSARDSDGLTPLMLMASSLSRIELSLWHKMNVDFSRKDHQEQTAFHHCFRSRLSDTNKKDIVPWINAWCTLGDLNARDNFGRTPLLELLFRNGNNWTDGSHNVQIIQQFIKNGASLEDRDFSGQTALLTALNHPDLTLFSLVDEILRLGGDAKAVDNEGASALHHAFRTKYHLFCVDDNQSWSSIQRLMDCGASIHAIDHIGNTILHELVSVSNCHIVWSSLEPRARRLINLGLPYSSKNYKGQTLLHLAATTKVGTLMKKEERGEVLDFVLGLSKDLEIDARDSDGCTPLHYASTASDIHAHILIQRGADILAEDRQKRTALHLAAEAGQSNVVGLILESYEQNQWTKTAKHPCMQLREFLCPKSANVKEAGSDTTTRTLKASASMVTSGNWDAVSQTHVPGEIFRDIRQVAALLISAGGEPSIKDKNGHTASDVAASLACFPVFEELQNTAHCDIKPKTTLHGSPLSFIRKEALAVKTPEAWTFFLEKIVSTGDGRLVEEILRANQLKISGPDGESLMSLVASWGLASMMERMIPYVEDFASMGSQLLKSATSQRSCNTQMVKVLVKHLTPAEDKSLFVASVNHLVQSEAWWYPRALSILLDSGADPNLGGSIHHHVQVPQLWNIRRLQKKHGADPNELKIALQAKRDVKILKSLVDHGADVSKASDILSVTLSNSDIDLETLESILGLGIDPNGTDADRPLFRVAGIWNCEKAVSILLRYGADPHAPMKNGGSTVLHEICYKGGILKPILAMGTDCNTRDAQGKTPLMKACMCTKDRSTNVADLIQAGARLDLVDDTASTALHHAARCWNKKAVEELLNHCVDISPRDCLGVTPLCDALEGLAKWCNEASKYFPMIEALLDAGANPLDVLSDGRGALHCVAVPLMNASNEDREEQIAQCYGKDYFGLASGLYQRFLKAGCDPELRDHQGRTPIFCFVDADKSQFWDLIDAPISPFNPEDCQKMFAQHDIHKLDYNGGSLLHAVARREEGECDGDDHDEKLFSILVDMGLDPWKENDEGQTALDIASVTEKSGILALFARED</sequence>
<dbReference type="PANTHER" id="PTHR24198:SF165">
    <property type="entry name" value="ANKYRIN REPEAT-CONTAINING PROTEIN-RELATED"/>
    <property type="match status" value="1"/>
</dbReference>
<dbReference type="PANTHER" id="PTHR24198">
    <property type="entry name" value="ANKYRIN REPEAT AND PROTEIN KINASE DOMAIN-CONTAINING PROTEIN"/>
    <property type="match status" value="1"/>
</dbReference>
<feature type="repeat" description="ANK" evidence="3">
    <location>
        <begin position="1158"/>
        <end position="1189"/>
    </location>
</feature>
<dbReference type="Pfam" id="PF22939">
    <property type="entry name" value="WHD_GPIID"/>
    <property type="match status" value="1"/>
</dbReference>
<reference evidence="7" key="1">
    <citation type="submission" date="2022-12" db="EMBL/GenBank/DDBJ databases">
        <authorList>
            <person name="Petersen C."/>
        </authorList>
    </citation>
    <scope>NUCLEOTIDE SEQUENCE</scope>
    <source>
        <strain evidence="7">IBT 35673</strain>
    </source>
</reference>
<dbReference type="InterPro" id="IPR054471">
    <property type="entry name" value="GPIID_WHD"/>
</dbReference>
<evidence type="ECO:0008006" key="9">
    <source>
        <dbReference type="Google" id="ProtNLM"/>
    </source>
</evidence>
<feature type="domain" description="Nephrocystin 3-like N-terminal" evidence="6">
    <location>
        <begin position="58"/>
        <end position="217"/>
    </location>
</feature>
<dbReference type="Pfam" id="PF24883">
    <property type="entry name" value="NPHP3_N"/>
    <property type="match status" value="1"/>
</dbReference>
<dbReference type="InterPro" id="IPR036770">
    <property type="entry name" value="Ankyrin_rpt-contain_sf"/>
</dbReference>
<dbReference type="SMART" id="SM00248">
    <property type="entry name" value="ANK"/>
    <property type="match status" value="18"/>
</dbReference>
<evidence type="ECO:0000259" key="6">
    <source>
        <dbReference type="Pfam" id="PF24883"/>
    </source>
</evidence>
<dbReference type="SUPFAM" id="SSF48403">
    <property type="entry name" value="Ankyrin repeat"/>
    <property type="match status" value="4"/>
</dbReference>
<evidence type="ECO:0000313" key="8">
    <source>
        <dbReference type="Proteomes" id="UP001147695"/>
    </source>
</evidence>
<feature type="repeat" description="ANK" evidence="3">
    <location>
        <begin position="708"/>
        <end position="740"/>
    </location>
</feature>